<feature type="domain" description="Cullin family profile" evidence="2">
    <location>
        <begin position="465"/>
        <end position="627"/>
    </location>
</feature>
<dbReference type="EMBL" id="CP046235">
    <property type="protein sequence ID" value="WFD47790.1"/>
    <property type="molecule type" value="Genomic_DNA"/>
</dbReference>
<dbReference type="SUPFAM" id="SSF75632">
    <property type="entry name" value="Cullin homology domain"/>
    <property type="match status" value="1"/>
</dbReference>
<protein>
    <recommendedName>
        <fullName evidence="2">Cullin family profile domain-containing protein</fullName>
    </recommendedName>
</protein>
<comment type="similarity">
    <text evidence="1">Belongs to the cullin family.</text>
</comment>
<organism evidence="3 4">
    <name type="scientific">Malassezia furfur</name>
    <name type="common">Pityriasis versicolor infection agent</name>
    <name type="synonym">Pityrosporum furfur</name>
    <dbReference type="NCBI Taxonomy" id="55194"/>
    <lineage>
        <taxon>Eukaryota</taxon>
        <taxon>Fungi</taxon>
        <taxon>Dikarya</taxon>
        <taxon>Basidiomycota</taxon>
        <taxon>Ustilaginomycotina</taxon>
        <taxon>Malasseziomycetes</taxon>
        <taxon>Malasseziales</taxon>
        <taxon>Malasseziaceae</taxon>
        <taxon>Malassezia</taxon>
    </lineage>
</organism>
<sequence length="714" mass="77849">MIAEAWAAAERAERADGVGEVREKLTQAWACVERTFDPSAPAPADVRESAPVQQALNQVHARLDGLDAWYLDACDRVFARFCHVTLAPLHDAGAHNAVPGAIDACYNWVCTRHALLGTDRGALGVPGTSAAFLMQCQTHFTLAMRPAALETLAAYFAHGLSSAHNHIVADAECIQVAAQLRALGLATYVQGVLTTTATQLLEAAVRRETHGATVHALEHAAFPRMHDLLQTQLVPALEALLEARPGGVHLLDEPLRDAWDTSVSHVHDDALHANPEQASLYLRLEYRLSRALGHARLAQLFDIVGTYPRSRAALSDLMVWLEKSDERVAVAEAFLATLHARLLHPGVDTHAILVYYVNIVYALRLVDTSGVILSKVLPPVQRYLRTRPDIIPAVVNALLGDDDAFALLRMELASASASLSRSARLQEDDAAQARPEYWMDPTWTPRPVDAGPEYSQMRTRDVIDLLVSIFDDHNGFIHALEEHTAQQLVRTQDYDTTRVQRNNDIFKRRFGESSLHHCDVMLADIAASQTSDASFHTARDAALRTTSAPAVHALVISRQFWPEIDTRTFTLPRRMSEALEAYAAHYAAAQRKRRVKWLPYLGTVDVEVEMNDGRRVRASVMPVEAAVAELVAGMGVPAEAAEAAAVVDADADADAAARPARPQPRIVTADNVASALAVERPAALAALRFWASHGVLAELAAPAAGSFAIQERVS</sequence>
<dbReference type="Gene3D" id="3.30.230.130">
    <property type="entry name" value="Cullin, Chain C, Domain 2"/>
    <property type="match status" value="1"/>
</dbReference>
<keyword evidence="4" id="KW-1185">Reference proteome</keyword>
<evidence type="ECO:0000313" key="3">
    <source>
        <dbReference type="EMBL" id="WFD47790.1"/>
    </source>
</evidence>
<dbReference type="PANTHER" id="PTHR45957">
    <property type="entry name" value="ANAPHASE-PROMOTING COMPLEX SUBUNIT 2"/>
    <property type="match status" value="1"/>
</dbReference>
<evidence type="ECO:0000256" key="1">
    <source>
        <dbReference type="PROSITE-ProRule" id="PRU00330"/>
    </source>
</evidence>
<dbReference type="PROSITE" id="PS50069">
    <property type="entry name" value="CULLIN_2"/>
    <property type="match status" value="1"/>
</dbReference>
<dbReference type="Proteomes" id="UP000818624">
    <property type="component" value="Chromosome 2"/>
</dbReference>
<name>A0ABY8ESU3_MALFU</name>
<dbReference type="PANTHER" id="PTHR45957:SF1">
    <property type="entry name" value="ANAPHASE-PROMOTING COMPLEX SUBUNIT 2"/>
    <property type="match status" value="1"/>
</dbReference>
<dbReference type="InterPro" id="IPR057975">
    <property type="entry name" value="TPR_ANAPC2"/>
</dbReference>
<gene>
    <name evidence="3" type="ORF">GLX27_002452</name>
</gene>
<dbReference type="Pfam" id="PF26557">
    <property type="entry name" value="Cullin_AB"/>
    <property type="match status" value="1"/>
</dbReference>
<evidence type="ECO:0000313" key="4">
    <source>
        <dbReference type="Proteomes" id="UP000818624"/>
    </source>
</evidence>
<proteinExistence type="inferred from homology"/>
<dbReference type="InterPro" id="IPR036317">
    <property type="entry name" value="Cullin_homology_sf"/>
</dbReference>
<dbReference type="SMART" id="SM00182">
    <property type="entry name" value="CULLIN"/>
    <property type="match status" value="1"/>
</dbReference>
<dbReference type="InterPro" id="IPR059120">
    <property type="entry name" value="Cullin-like_AB"/>
</dbReference>
<evidence type="ECO:0000259" key="2">
    <source>
        <dbReference type="PROSITE" id="PS50069"/>
    </source>
</evidence>
<accession>A0ABY8ESU3</accession>
<dbReference type="Pfam" id="PF25773">
    <property type="entry name" value="TPR_ANAPC2"/>
    <property type="match status" value="1"/>
</dbReference>
<reference evidence="3 4" key="1">
    <citation type="journal article" date="2020" name="Elife">
        <title>Loss of centromere function drives karyotype evolution in closely related Malassezia species.</title>
        <authorList>
            <person name="Sankaranarayanan S.R."/>
            <person name="Ianiri G."/>
            <person name="Coelho M.A."/>
            <person name="Reza M.H."/>
            <person name="Thimmappa B.C."/>
            <person name="Ganguly P."/>
            <person name="Vadnala R.N."/>
            <person name="Sun S."/>
            <person name="Siddharthan R."/>
            <person name="Tellgren-Roth C."/>
            <person name="Dawson T.L."/>
            <person name="Heitman J."/>
            <person name="Sanyal K."/>
        </authorList>
    </citation>
    <scope>NUCLEOTIDE SEQUENCE [LARGE SCALE GENOMIC DNA]</scope>
    <source>
        <strain evidence="3">CBS14141</strain>
    </source>
</reference>
<dbReference type="InterPro" id="IPR016158">
    <property type="entry name" value="Cullin_homology"/>
</dbReference>
<dbReference type="InterPro" id="IPR044554">
    <property type="entry name" value="ANAPC2"/>
</dbReference>